<proteinExistence type="predicted"/>
<accession>A0A6C0LMS2</accession>
<protein>
    <recommendedName>
        <fullName evidence="2">C2H2-type domain-containing protein</fullName>
    </recommendedName>
</protein>
<name>A0A6C0LMS2_9ZZZZ</name>
<dbReference type="EMBL" id="MN740520">
    <property type="protein sequence ID" value="QHU30864.1"/>
    <property type="molecule type" value="Genomic_DNA"/>
</dbReference>
<evidence type="ECO:0000313" key="1">
    <source>
        <dbReference type="EMBL" id="QHU30864.1"/>
    </source>
</evidence>
<reference evidence="1" key="1">
    <citation type="journal article" date="2020" name="Nature">
        <title>Giant virus diversity and host interactions through global metagenomics.</title>
        <authorList>
            <person name="Schulz F."/>
            <person name="Roux S."/>
            <person name="Paez-Espino D."/>
            <person name="Jungbluth S."/>
            <person name="Walsh D.A."/>
            <person name="Denef V.J."/>
            <person name="McMahon K.D."/>
            <person name="Konstantinidis K.T."/>
            <person name="Eloe-Fadrosh E.A."/>
            <person name="Kyrpides N.C."/>
            <person name="Woyke T."/>
        </authorList>
    </citation>
    <scope>NUCLEOTIDE SEQUENCE</scope>
    <source>
        <strain evidence="1">GVMAG-M-3300027892-73</strain>
    </source>
</reference>
<dbReference type="AlphaFoldDB" id="A0A6C0LMS2"/>
<organism evidence="1">
    <name type="scientific">viral metagenome</name>
    <dbReference type="NCBI Taxonomy" id="1070528"/>
    <lineage>
        <taxon>unclassified sequences</taxon>
        <taxon>metagenomes</taxon>
        <taxon>organismal metagenomes</taxon>
    </lineage>
</organism>
<sequence>MITNDNEKCRKVPKIFLCDSCDYKTSQKSHYVKHLQTDKHKFGTNDNKMITNDNKSAESAESAEFVTDKQPKHDLFRDNPLSFTCCCGHAYKFNSGLSRHKLKCSQFLHKEASNNTDKELILSLIKENSELKTMMLDTQAKVLGVLENGTHNTNCNNKTFNLQFFLNDTCKDAMNIMDFVNNLQLQLSDLEKMGEIGYVNGLSNIILKNLKDMDVASRPIHCTDAKREILYVKDEDKWDKEANGNPKMRTAIKHIAHKNTKLLNDFKDKHPNYKDSSSKISDVYNKLMIESMGGKGDNDLEKENKIIKKIIKEVILEKDI</sequence>
<evidence type="ECO:0008006" key="2">
    <source>
        <dbReference type="Google" id="ProtNLM"/>
    </source>
</evidence>